<name>A0A8S1GRX1_9PELO</name>
<proteinExistence type="predicted"/>
<keyword evidence="2" id="KW-1185">Reference proteome</keyword>
<accession>A0A8S1GRX1</accession>
<dbReference type="EMBL" id="CAJGYM010000004">
    <property type="protein sequence ID" value="CAD6186206.1"/>
    <property type="molecule type" value="Genomic_DNA"/>
</dbReference>
<evidence type="ECO:0000313" key="1">
    <source>
        <dbReference type="EMBL" id="CAD6186206.1"/>
    </source>
</evidence>
<comment type="caution">
    <text evidence="1">The sequence shown here is derived from an EMBL/GenBank/DDBJ whole genome shotgun (WGS) entry which is preliminary data.</text>
</comment>
<protein>
    <submittedName>
        <fullName evidence="1">Uncharacterized protein</fullName>
    </submittedName>
</protein>
<organism evidence="1 2">
    <name type="scientific">Caenorhabditis auriculariae</name>
    <dbReference type="NCBI Taxonomy" id="2777116"/>
    <lineage>
        <taxon>Eukaryota</taxon>
        <taxon>Metazoa</taxon>
        <taxon>Ecdysozoa</taxon>
        <taxon>Nematoda</taxon>
        <taxon>Chromadorea</taxon>
        <taxon>Rhabditida</taxon>
        <taxon>Rhabditina</taxon>
        <taxon>Rhabditomorpha</taxon>
        <taxon>Rhabditoidea</taxon>
        <taxon>Rhabditidae</taxon>
        <taxon>Peloderinae</taxon>
        <taxon>Caenorhabditis</taxon>
    </lineage>
</organism>
<sequence>MSINRPAGENLCW</sequence>
<dbReference type="Proteomes" id="UP000835052">
    <property type="component" value="Unassembled WGS sequence"/>
</dbReference>
<evidence type="ECO:0000313" key="2">
    <source>
        <dbReference type="Proteomes" id="UP000835052"/>
    </source>
</evidence>
<gene>
    <name evidence="1" type="ORF">CAUJ_LOCUS2125</name>
</gene>
<reference evidence="1" key="1">
    <citation type="submission" date="2020-10" db="EMBL/GenBank/DDBJ databases">
        <authorList>
            <person name="Kikuchi T."/>
        </authorList>
    </citation>
    <scope>NUCLEOTIDE SEQUENCE</scope>
    <source>
        <strain evidence="1">NKZ352</strain>
    </source>
</reference>